<name>A0ACA9MEE9_9GLOM</name>
<protein>
    <submittedName>
        <fullName evidence="1">2988_t:CDS:1</fullName>
    </submittedName>
</protein>
<keyword evidence="2" id="KW-1185">Reference proteome</keyword>
<proteinExistence type="predicted"/>
<accession>A0ACA9MEE9</accession>
<dbReference type="Proteomes" id="UP000789702">
    <property type="component" value="Unassembled WGS sequence"/>
</dbReference>
<sequence>MSPRNPQDVLSAVWQWENPLKCFLLIIIIVVWGYLLDTCGEQPDYIPEIQKLMSLGSFIMSISFSLLTRITFSHIFAYVQGFFLLSKQGIPFQAVICEESTPLRVLTACFIMLKQKHNSIHQIISYLGTLIIYIASIIIGAYAASKLATPYIFYETSINWVQAPTKGLNSSLYSAFTPENSFGQFNEIQFNALSNWNTMTGVDGNEIAFMPMAIAKTIKELEQNLTQNNQSNNQPSNNELTKWKLEKVFNNVGMQYLASQCSANIIPPCEIDGRESVHVMAGKENQTISWRLCNLHYNTINTSMQIDCNISIKGGVFPLITFEYPSANQQPREEDLSQVLMKKNELKELEEIKNNLFAIMENALLRPFNYSDPITKNVAMQLASAWSCEPENVTCAQSKGTAATVRYVGALLDTTSVMYLAEISKNITEFLKNNSSTTGSFRISHRVCLGGTNPMQSIGIMITIPLIIVIIGLLPLLYNNKLWWLAADIGNNYIAFARSISPCGENWDNELPECTARPGETKFKKTVRLNIKDNHIGLSSSLHDNKT</sequence>
<gene>
    <name evidence="1" type="ORF">DHETER_LOCUS6713</name>
</gene>
<evidence type="ECO:0000313" key="1">
    <source>
        <dbReference type="EMBL" id="CAG8587164.1"/>
    </source>
</evidence>
<comment type="caution">
    <text evidence="1">The sequence shown here is derived from an EMBL/GenBank/DDBJ whole genome shotgun (WGS) entry which is preliminary data.</text>
</comment>
<organism evidence="1 2">
    <name type="scientific">Dentiscutata heterogama</name>
    <dbReference type="NCBI Taxonomy" id="1316150"/>
    <lineage>
        <taxon>Eukaryota</taxon>
        <taxon>Fungi</taxon>
        <taxon>Fungi incertae sedis</taxon>
        <taxon>Mucoromycota</taxon>
        <taxon>Glomeromycotina</taxon>
        <taxon>Glomeromycetes</taxon>
        <taxon>Diversisporales</taxon>
        <taxon>Gigasporaceae</taxon>
        <taxon>Dentiscutata</taxon>
    </lineage>
</organism>
<reference evidence="1" key="1">
    <citation type="submission" date="2021-06" db="EMBL/GenBank/DDBJ databases">
        <authorList>
            <person name="Kallberg Y."/>
            <person name="Tangrot J."/>
            <person name="Rosling A."/>
        </authorList>
    </citation>
    <scope>NUCLEOTIDE SEQUENCE</scope>
    <source>
        <strain evidence="1">IL203A</strain>
    </source>
</reference>
<evidence type="ECO:0000313" key="2">
    <source>
        <dbReference type="Proteomes" id="UP000789702"/>
    </source>
</evidence>
<dbReference type="EMBL" id="CAJVPU010008721">
    <property type="protein sequence ID" value="CAG8587164.1"/>
    <property type="molecule type" value="Genomic_DNA"/>
</dbReference>